<dbReference type="OrthoDB" id="2785713at2759"/>
<evidence type="ECO:0000313" key="3">
    <source>
        <dbReference type="Proteomes" id="UP000313359"/>
    </source>
</evidence>
<protein>
    <recommendedName>
        <fullName evidence="4">F-box domain-containing protein</fullName>
    </recommendedName>
</protein>
<organism evidence="2 3">
    <name type="scientific">Lentinus tigrinus ALCF2SS1-6</name>
    <dbReference type="NCBI Taxonomy" id="1328759"/>
    <lineage>
        <taxon>Eukaryota</taxon>
        <taxon>Fungi</taxon>
        <taxon>Dikarya</taxon>
        <taxon>Basidiomycota</taxon>
        <taxon>Agaricomycotina</taxon>
        <taxon>Agaricomycetes</taxon>
        <taxon>Polyporales</taxon>
        <taxon>Polyporaceae</taxon>
        <taxon>Lentinus</taxon>
    </lineage>
</organism>
<evidence type="ECO:0000256" key="1">
    <source>
        <dbReference type="SAM" id="MobiDB-lite"/>
    </source>
</evidence>
<dbReference type="Proteomes" id="UP000313359">
    <property type="component" value="Unassembled WGS sequence"/>
</dbReference>
<dbReference type="Gene3D" id="3.80.10.10">
    <property type="entry name" value="Ribonuclease Inhibitor"/>
    <property type="match status" value="1"/>
</dbReference>
<evidence type="ECO:0008006" key="4">
    <source>
        <dbReference type="Google" id="ProtNLM"/>
    </source>
</evidence>
<dbReference type="SUPFAM" id="SSF52058">
    <property type="entry name" value="L domain-like"/>
    <property type="match status" value="1"/>
</dbReference>
<reference evidence="2" key="1">
    <citation type="journal article" date="2018" name="Genome Biol. Evol.">
        <title>Genomics and development of Lentinus tigrinus, a white-rot wood-decaying mushroom with dimorphic fruiting bodies.</title>
        <authorList>
            <person name="Wu B."/>
            <person name="Xu Z."/>
            <person name="Knudson A."/>
            <person name="Carlson A."/>
            <person name="Chen N."/>
            <person name="Kovaka S."/>
            <person name="LaButti K."/>
            <person name="Lipzen A."/>
            <person name="Pennachio C."/>
            <person name="Riley R."/>
            <person name="Schakwitz W."/>
            <person name="Umezawa K."/>
            <person name="Ohm R.A."/>
            <person name="Grigoriev I.V."/>
            <person name="Nagy L.G."/>
            <person name="Gibbons J."/>
            <person name="Hibbett D."/>
        </authorList>
    </citation>
    <scope>NUCLEOTIDE SEQUENCE [LARGE SCALE GENOMIC DNA]</scope>
    <source>
        <strain evidence="2">ALCF2SS1-6</strain>
    </source>
</reference>
<dbReference type="AlphaFoldDB" id="A0A5C2SND5"/>
<name>A0A5C2SND5_9APHY</name>
<gene>
    <name evidence="2" type="ORF">L227DRAFT_606846</name>
</gene>
<dbReference type="EMBL" id="ML122252">
    <property type="protein sequence ID" value="RPD65313.1"/>
    <property type="molecule type" value="Genomic_DNA"/>
</dbReference>
<keyword evidence="3" id="KW-1185">Reference proteome</keyword>
<sequence>MPRVLSHVELGAPEGSAGRRDPQTEGRLSYVEEFTSFVLGNPDVHARQIRSLTLHWNAIVPLPPVSKGHVEHIPSLVEVIRHASNLRKLNISMAESLFELSAALFDVIVSHDRLRTLELTYVSEKALALLAGMKSGLEEIALEGFRDDSPFDFACLRPHMATLKVFRMRRFQTMRSPRVGDVWGRVHTLELHKCHDYLPEAVTSLPRAFPHVHVLSIRTLWGQGVSMPPIAWPSVKALELSLVCLNLTTPIRFLRLDRVHGAGLPLQFFEHLQPSALTLDMHRSHWLPRVQAASSLRTTLRYLQLQSSEITWLVDGQSNQLKKLSKLRLRALVAISMCTYVTDYAPEAQESIARHLVAFFPSVKLVGFGYDKSVSGALHFPPTTWYRVGRKPKTKGADGVVIEAALPTESATIIEYVENLIGRAK</sequence>
<dbReference type="InterPro" id="IPR032675">
    <property type="entry name" value="LRR_dom_sf"/>
</dbReference>
<proteinExistence type="predicted"/>
<dbReference type="STRING" id="1328759.A0A5C2SND5"/>
<feature type="region of interest" description="Disordered" evidence="1">
    <location>
        <begin position="1"/>
        <end position="24"/>
    </location>
</feature>
<accession>A0A5C2SND5</accession>
<evidence type="ECO:0000313" key="2">
    <source>
        <dbReference type="EMBL" id="RPD65313.1"/>
    </source>
</evidence>